<evidence type="ECO:0000313" key="4">
    <source>
        <dbReference type="Proteomes" id="UP000663872"/>
    </source>
</evidence>
<comment type="caution">
    <text evidence="2">The sequence shown here is derived from an EMBL/GenBank/DDBJ whole genome shotgun (WGS) entry which is preliminary data.</text>
</comment>
<evidence type="ECO:0000256" key="1">
    <source>
        <dbReference type="SAM" id="MobiDB-lite"/>
    </source>
</evidence>
<evidence type="ECO:0000313" key="3">
    <source>
        <dbReference type="EMBL" id="CAF4858217.1"/>
    </source>
</evidence>
<dbReference type="Proteomes" id="UP000663872">
    <property type="component" value="Unassembled WGS sequence"/>
</dbReference>
<evidence type="ECO:0000313" key="2">
    <source>
        <dbReference type="EMBL" id="CAF3727414.1"/>
    </source>
</evidence>
<gene>
    <name evidence="2" type="ORF">GRG538_LOCUS30043</name>
    <name evidence="3" type="ORF">QYT958_LOCUS27707</name>
</gene>
<reference evidence="2" key="1">
    <citation type="submission" date="2021-02" db="EMBL/GenBank/DDBJ databases">
        <authorList>
            <person name="Nowell W R."/>
        </authorList>
    </citation>
    <scope>NUCLEOTIDE SEQUENCE</scope>
</reference>
<feature type="non-terminal residue" evidence="2">
    <location>
        <position position="1"/>
    </location>
</feature>
<sequence>FDRVISDCSNSDDNNPDDIYSDEDMSDDDITKLHITSSHQQNLSSASLYKPHKCRRCFYRSNWKTDMLHHIRLKHHINQATKSDYTSMDFDSALRSFSHYENTFGKVLKNRLLLPKIDYTDCTWEELKSKLYINDEQKKINRQGFLSSSSMERTPIINNTFASMNNDEKKSIDC</sequence>
<name>A0A818WR56_9BILA</name>
<organism evidence="2 4">
    <name type="scientific">Rotaria socialis</name>
    <dbReference type="NCBI Taxonomy" id="392032"/>
    <lineage>
        <taxon>Eukaryota</taxon>
        <taxon>Metazoa</taxon>
        <taxon>Spiralia</taxon>
        <taxon>Gnathifera</taxon>
        <taxon>Rotifera</taxon>
        <taxon>Eurotatoria</taxon>
        <taxon>Bdelloidea</taxon>
        <taxon>Philodinida</taxon>
        <taxon>Philodinidae</taxon>
        <taxon>Rotaria</taxon>
    </lineage>
</organism>
<feature type="region of interest" description="Disordered" evidence="1">
    <location>
        <begin position="1"/>
        <end position="22"/>
    </location>
</feature>
<proteinExistence type="predicted"/>
<dbReference type="AlphaFoldDB" id="A0A818WR56"/>
<feature type="compositionally biased region" description="Low complexity" evidence="1">
    <location>
        <begin position="1"/>
        <end position="13"/>
    </location>
</feature>
<dbReference type="Proteomes" id="UP000663848">
    <property type="component" value="Unassembled WGS sequence"/>
</dbReference>
<dbReference type="EMBL" id="CAJOBR010007173">
    <property type="protein sequence ID" value="CAF4858217.1"/>
    <property type="molecule type" value="Genomic_DNA"/>
</dbReference>
<accession>A0A818WR56</accession>
<protein>
    <recommendedName>
        <fullName evidence="5">C2H2-type domain-containing protein</fullName>
    </recommendedName>
</protein>
<dbReference type="EMBL" id="CAJNYT010005298">
    <property type="protein sequence ID" value="CAF3727414.1"/>
    <property type="molecule type" value="Genomic_DNA"/>
</dbReference>
<evidence type="ECO:0008006" key="5">
    <source>
        <dbReference type="Google" id="ProtNLM"/>
    </source>
</evidence>